<dbReference type="GO" id="GO:0071949">
    <property type="term" value="F:FAD binding"/>
    <property type="evidence" value="ECO:0007669"/>
    <property type="project" value="InterPro"/>
</dbReference>
<dbReference type="EMBL" id="VOEI01000002">
    <property type="protein sequence ID" value="TWR27186.1"/>
    <property type="molecule type" value="Genomic_DNA"/>
</dbReference>
<comment type="caution">
    <text evidence="2">The sequence shown here is derived from an EMBL/GenBank/DDBJ whole genome shotgun (WGS) entry which is preliminary data.</text>
</comment>
<dbReference type="InterPro" id="IPR036046">
    <property type="entry name" value="Acylphosphatase-like_dom_sf"/>
</dbReference>
<dbReference type="GO" id="GO:0009882">
    <property type="term" value="F:blue light photoreceptor activity"/>
    <property type="evidence" value="ECO:0007669"/>
    <property type="project" value="InterPro"/>
</dbReference>
<name>A0A563U764_9SPHI</name>
<reference evidence="2 3" key="1">
    <citation type="submission" date="2019-07" db="EMBL/GenBank/DDBJ databases">
        <authorList>
            <person name="Kim J."/>
        </authorList>
    </citation>
    <scope>NUCLEOTIDE SEQUENCE [LARGE SCALE GENOMIC DNA]</scope>
    <source>
        <strain evidence="2 3">MJ1a</strain>
    </source>
</reference>
<dbReference type="SUPFAM" id="SSF54975">
    <property type="entry name" value="Acylphosphatase/BLUF domain-like"/>
    <property type="match status" value="1"/>
</dbReference>
<evidence type="ECO:0000259" key="1">
    <source>
        <dbReference type="PROSITE" id="PS50925"/>
    </source>
</evidence>
<dbReference type="InterPro" id="IPR007024">
    <property type="entry name" value="BLUF_domain"/>
</dbReference>
<dbReference type="AlphaFoldDB" id="A0A563U764"/>
<organism evidence="2 3">
    <name type="scientific">Mucilaginibacter achroorhodeus</name>
    <dbReference type="NCBI Taxonomy" id="2599294"/>
    <lineage>
        <taxon>Bacteria</taxon>
        <taxon>Pseudomonadati</taxon>
        <taxon>Bacteroidota</taxon>
        <taxon>Sphingobacteriia</taxon>
        <taxon>Sphingobacteriales</taxon>
        <taxon>Sphingobacteriaceae</taxon>
        <taxon>Mucilaginibacter</taxon>
    </lineage>
</organism>
<keyword evidence="3" id="KW-1185">Reference proteome</keyword>
<dbReference type="Proteomes" id="UP000318010">
    <property type="component" value="Unassembled WGS sequence"/>
</dbReference>
<dbReference type="RefSeq" id="WP_146270558.1">
    <property type="nucleotide sequence ID" value="NZ_VOEI01000002.1"/>
</dbReference>
<evidence type="ECO:0000313" key="2">
    <source>
        <dbReference type="EMBL" id="TWR27186.1"/>
    </source>
</evidence>
<evidence type="ECO:0000313" key="3">
    <source>
        <dbReference type="Proteomes" id="UP000318010"/>
    </source>
</evidence>
<dbReference type="Pfam" id="PF04940">
    <property type="entry name" value="BLUF"/>
    <property type="match status" value="1"/>
</dbReference>
<dbReference type="PROSITE" id="PS50925">
    <property type="entry name" value="BLUF"/>
    <property type="match status" value="1"/>
</dbReference>
<dbReference type="SMART" id="SM01034">
    <property type="entry name" value="BLUF"/>
    <property type="match status" value="1"/>
</dbReference>
<proteinExistence type="predicted"/>
<gene>
    <name evidence="2" type="ORF">FPZ42_09165</name>
</gene>
<dbReference type="OrthoDB" id="1122028at2"/>
<accession>A0A563U764</accession>
<protein>
    <submittedName>
        <fullName evidence="2">BLUF domain-containing protein</fullName>
    </submittedName>
</protein>
<feature type="domain" description="BLUF" evidence="1">
    <location>
        <begin position="1"/>
        <end position="92"/>
    </location>
</feature>
<dbReference type="Gene3D" id="3.30.70.100">
    <property type="match status" value="1"/>
</dbReference>
<sequence length="135" mass="15298">MLYTVYISAAATLLTTNELKDLLVKSQLRNSDFGITGLLLYNNGVFMGVIEGNRQYVTKLFDNIENDTNNTAVIKLAEQPITERQFDTWTMSFKTNGPDGLKNIQGYVQPHQICLPVNIDRRVAELVETFFTCDK</sequence>